<organism evidence="9 10">
    <name type="scientific">Ceratina calcarata</name>
    <dbReference type="NCBI Taxonomy" id="156304"/>
    <lineage>
        <taxon>Eukaryota</taxon>
        <taxon>Metazoa</taxon>
        <taxon>Ecdysozoa</taxon>
        <taxon>Arthropoda</taxon>
        <taxon>Hexapoda</taxon>
        <taxon>Insecta</taxon>
        <taxon>Pterygota</taxon>
        <taxon>Neoptera</taxon>
        <taxon>Endopterygota</taxon>
        <taxon>Hymenoptera</taxon>
        <taxon>Apocrita</taxon>
        <taxon>Aculeata</taxon>
        <taxon>Apoidea</taxon>
        <taxon>Anthophila</taxon>
        <taxon>Apidae</taxon>
        <taxon>Ceratina</taxon>
        <taxon>Zadontomerus</taxon>
    </lineage>
</organism>
<evidence type="ECO:0000256" key="4">
    <source>
        <dbReference type="ARBA" id="ARBA00022980"/>
    </source>
</evidence>
<keyword evidence="9" id="KW-1185">Reference proteome</keyword>
<gene>
    <name evidence="10 11 12" type="primary">LOC108631961</name>
</gene>
<dbReference type="RefSeq" id="XP_017891711.1">
    <property type="nucleotide sequence ID" value="XM_018036222.2"/>
</dbReference>
<dbReference type="PANTHER" id="PTHR15893:SF0">
    <property type="entry name" value="LARGE RIBOSOMAL SUBUNIT PROTEIN BL27M"/>
    <property type="match status" value="1"/>
</dbReference>
<evidence type="ECO:0000313" key="10">
    <source>
        <dbReference type="RefSeq" id="XP_017891711.1"/>
    </source>
</evidence>
<name>A0AAJ7JFN5_9HYME</name>
<keyword evidence="3" id="KW-0809">Transit peptide</keyword>
<keyword evidence="6" id="KW-0687">Ribonucleoprotein</keyword>
<dbReference type="RefSeq" id="XP_026675094.1">
    <property type="nucleotide sequence ID" value="XM_026819293.1"/>
</dbReference>
<dbReference type="SUPFAM" id="SSF110324">
    <property type="entry name" value="Ribosomal L27 protein-like"/>
    <property type="match status" value="1"/>
</dbReference>
<evidence type="ECO:0000256" key="6">
    <source>
        <dbReference type="ARBA" id="ARBA00023274"/>
    </source>
</evidence>
<dbReference type="Pfam" id="PF01016">
    <property type="entry name" value="Ribosomal_L27"/>
    <property type="match status" value="1"/>
</dbReference>
<dbReference type="GO" id="GO:0005762">
    <property type="term" value="C:mitochondrial large ribosomal subunit"/>
    <property type="evidence" value="ECO:0007669"/>
    <property type="project" value="TreeGrafter"/>
</dbReference>
<evidence type="ECO:0000313" key="12">
    <source>
        <dbReference type="RefSeq" id="XP_026675094.1"/>
    </source>
</evidence>
<dbReference type="Gene3D" id="2.40.50.100">
    <property type="match status" value="1"/>
</dbReference>
<dbReference type="InterPro" id="IPR001684">
    <property type="entry name" value="Ribosomal_bL27"/>
</dbReference>
<comment type="subcellular location">
    <subcellularLocation>
        <location evidence="1">Mitochondrion</location>
    </subcellularLocation>
</comment>
<proteinExistence type="inferred from homology"/>
<evidence type="ECO:0000256" key="2">
    <source>
        <dbReference type="ARBA" id="ARBA00010797"/>
    </source>
</evidence>
<comment type="similarity">
    <text evidence="2">Belongs to the bacterial ribosomal protein bL27 family.</text>
</comment>
<dbReference type="GeneID" id="108631961"/>
<protein>
    <recommendedName>
        <fullName evidence="7">Large ribosomal subunit protein bL27m</fullName>
    </recommendedName>
    <alternativeName>
        <fullName evidence="8">39S ribosomal protein L27, mitochondrial</fullName>
    </alternativeName>
</protein>
<evidence type="ECO:0000256" key="8">
    <source>
        <dbReference type="ARBA" id="ARBA00076963"/>
    </source>
</evidence>
<dbReference type="GO" id="GO:0005743">
    <property type="term" value="C:mitochondrial inner membrane"/>
    <property type="evidence" value="ECO:0007669"/>
    <property type="project" value="UniProtKB-ARBA"/>
</dbReference>
<evidence type="ECO:0000256" key="1">
    <source>
        <dbReference type="ARBA" id="ARBA00004173"/>
    </source>
</evidence>
<evidence type="ECO:0000256" key="7">
    <source>
        <dbReference type="ARBA" id="ARBA00035267"/>
    </source>
</evidence>
<dbReference type="GO" id="GO:0003735">
    <property type="term" value="F:structural constituent of ribosome"/>
    <property type="evidence" value="ECO:0007669"/>
    <property type="project" value="InterPro"/>
</dbReference>
<dbReference type="RefSeq" id="XP_017891712.1">
    <property type="nucleotide sequence ID" value="XM_018036223.2"/>
</dbReference>
<dbReference type="CTD" id="51264"/>
<evidence type="ECO:0000313" key="9">
    <source>
        <dbReference type="Proteomes" id="UP000694925"/>
    </source>
</evidence>
<evidence type="ECO:0000256" key="3">
    <source>
        <dbReference type="ARBA" id="ARBA00022946"/>
    </source>
</evidence>
<keyword evidence="4" id="KW-0689">Ribosomal protein</keyword>
<keyword evidence="5" id="KW-0496">Mitochondrion</keyword>
<evidence type="ECO:0000313" key="11">
    <source>
        <dbReference type="RefSeq" id="XP_017891712.1"/>
    </source>
</evidence>
<dbReference type="KEGG" id="ccal:108631961"/>
<evidence type="ECO:0000256" key="5">
    <source>
        <dbReference type="ARBA" id="ARBA00023128"/>
    </source>
</evidence>
<sequence length="149" mass="16991">MAYNILSHVSSGTFSKFLVNNACTSNLVCVRYASKKASSSTRNKPDNRRPKHRGCQVHDGHYVQDSTMLVKQLNLRFHPGLYVGIGRNCTLYAMEPGKVVITCEKINPNMKLWWCRVNYGGRENSVIYKKHFNVIPNPQDNKFILVDTV</sequence>
<accession>A0AAJ7JFN5</accession>
<dbReference type="PANTHER" id="PTHR15893">
    <property type="entry name" value="RIBOSOMAL PROTEIN L27"/>
    <property type="match status" value="1"/>
</dbReference>
<dbReference type="FunFam" id="2.40.50.100:FF:000031">
    <property type="entry name" value="39S ribosomal protein L27, mitochondrial"/>
    <property type="match status" value="1"/>
</dbReference>
<reference evidence="10 11" key="1">
    <citation type="submission" date="2025-04" db="UniProtKB">
        <authorList>
            <consortium name="RefSeq"/>
        </authorList>
    </citation>
    <scope>IDENTIFICATION</scope>
    <source>
        <tissue evidence="10 11">Whole body</tissue>
    </source>
</reference>
<dbReference type="GO" id="GO:0006412">
    <property type="term" value="P:translation"/>
    <property type="evidence" value="ECO:0007669"/>
    <property type="project" value="InterPro"/>
</dbReference>
<dbReference type="Proteomes" id="UP000694925">
    <property type="component" value="Unplaced"/>
</dbReference>
<dbReference type="AlphaFoldDB" id="A0AAJ7JFN5"/>